<feature type="transmembrane region" description="Helical" evidence="7">
    <location>
        <begin position="364"/>
        <end position="392"/>
    </location>
</feature>
<evidence type="ECO:0000259" key="8">
    <source>
        <dbReference type="PROSITE" id="PS50004"/>
    </source>
</evidence>
<accession>A0A8K1C3G4</accession>
<gene>
    <name evidence="9" type="ORF">Poli38472_008454</name>
</gene>
<feature type="domain" description="C2" evidence="8">
    <location>
        <begin position="886"/>
        <end position="1013"/>
    </location>
</feature>
<feature type="transmembrane region" description="Helical" evidence="7">
    <location>
        <begin position="728"/>
        <end position="750"/>
    </location>
</feature>
<dbReference type="Pfam" id="PF04547">
    <property type="entry name" value="Anoctamin"/>
    <property type="match status" value="1"/>
</dbReference>
<dbReference type="InterPro" id="IPR000008">
    <property type="entry name" value="C2_dom"/>
</dbReference>
<dbReference type="SUPFAM" id="SSF49562">
    <property type="entry name" value="C2 domain (Calcium/lipid-binding domain, CaLB)"/>
    <property type="match status" value="1"/>
</dbReference>
<dbReference type="SMART" id="SM00239">
    <property type="entry name" value="C2"/>
    <property type="match status" value="1"/>
</dbReference>
<keyword evidence="3 7" id="KW-1133">Transmembrane helix</keyword>
<feature type="region of interest" description="Disordered" evidence="6">
    <location>
        <begin position="1"/>
        <end position="22"/>
    </location>
</feature>
<evidence type="ECO:0000256" key="2">
    <source>
        <dbReference type="ARBA" id="ARBA00022692"/>
    </source>
</evidence>
<dbReference type="Pfam" id="PF00168">
    <property type="entry name" value="C2"/>
    <property type="match status" value="1"/>
</dbReference>
<keyword evidence="10" id="KW-1185">Reference proteome</keyword>
<keyword evidence="4 7" id="KW-0472">Membrane</keyword>
<feature type="coiled-coil region" evidence="5">
    <location>
        <begin position="866"/>
        <end position="900"/>
    </location>
</feature>
<feature type="transmembrane region" description="Helical" evidence="7">
    <location>
        <begin position="398"/>
        <end position="417"/>
    </location>
</feature>
<dbReference type="PANTHER" id="PTHR12308">
    <property type="entry name" value="ANOCTAMIN"/>
    <property type="match status" value="1"/>
</dbReference>
<dbReference type="OrthoDB" id="296386at2759"/>
<evidence type="ECO:0000256" key="4">
    <source>
        <dbReference type="ARBA" id="ARBA00023136"/>
    </source>
</evidence>
<reference evidence="9" key="1">
    <citation type="submission" date="2019-03" db="EMBL/GenBank/DDBJ databases">
        <title>Long read genome sequence of the mycoparasitic Pythium oligandrum ATCC 38472 isolated from sugarbeet rhizosphere.</title>
        <authorList>
            <person name="Gaulin E."/>
        </authorList>
    </citation>
    <scope>NUCLEOTIDE SEQUENCE</scope>
    <source>
        <strain evidence="9">ATCC 38472_TT</strain>
    </source>
</reference>
<protein>
    <recommendedName>
        <fullName evidence="8">C2 domain-containing protein</fullName>
    </recommendedName>
</protein>
<evidence type="ECO:0000256" key="7">
    <source>
        <dbReference type="SAM" id="Phobius"/>
    </source>
</evidence>
<dbReference type="InterPro" id="IPR007632">
    <property type="entry name" value="Anoctamin"/>
</dbReference>
<comment type="caution">
    <text evidence="9">The sequence shown here is derived from an EMBL/GenBank/DDBJ whole genome shotgun (WGS) entry which is preliminary data.</text>
</comment>
<proteinExistence type="predicted"/>
<dbReference type="EMBL" id="SPLM01000146">
    <property type="protein sequence ID" value="TMW55806.1"/>
    <property type="molecule type" value="Genomic_DNA"/>
</dbReference>
<name>A0A8K1C3G4_PYTOL</name>
<dbReference type="GO" id="GO:0005254">
    <property type="term" value="F:chloride channel activity"/>
    <property type="evidence" value="ECO:0007669"/>
    <property type="project" value="TreeGrafter"/>
</dbReference>
<dbReference type="PROSITE" id="PS50004">
    <property type="entry name" value="C2"/>
    <property type="match status" value="1"/>
</dbReference>
<evidence type="ECO:0000256" key="6">
    <source>
        <dbReference type="SAM" id="MobiDB-lite"/>
    </source>
</evidence>
<dbReference type="Gene3D" id="2.60.40.150">
    <property type="entry name" value="C2 domain"/>
    <property type="match status" value="1"/>
</dbReference>
<feature type="transmembrane region" description="Helical" evidence="7">
    <location>
        <begin position="789"/>
        <end position="807"/>
    </location>
</feature>
<sequence length="1110" mass="125422">MSAYHAIGVAPTSPVTSPRESTRESEYYYTLVFPNTKAEGQSTQRTRLRYTDAIRILRAVTTGGKEREKRVIEEFRAAWIAKFRSPPPVPQDSIGVVHFHELIRELIVQRFYAIPDLFMKTSVSEDQQYLLLSFRSSRTLLCATADRLRMKVAMMSEIDPGPSYWTADPSRSASESYQWSKPDAQEELYRMFLAGKISSDEAQLFDTDGDHEDAAQWSRRIHALRRFFDPEVAKVVASQPPSDTTYLPFRHRASLRYLYRQIDGGADATPFRVVDKIRLTKAIIDAEFDCDALVEQDLLTQHFCAHTHHTDGIDTSIDVLQAQWGNPFSPLRLYRQRLVPIFQLLFFQPILHVRNYFGEELALYFAYTSFSASALQIFSVLWLALVILQPLLWPSMSLAYKAVVFAVLSTAFMHAFVRKWTLQERDYATQWGVLSLDSRSEIEGPRPQFRGELAFSPITHRLEPSYSPQKRILQQFGSIAISCGVASGLLFGNYVLVTSAAFNSFALSSHSSLRIAHVTLALVAKLLGGLLAFLASHLTNWENHRTQYDHDVNLTLKYASLQTVNLFGTLWILTFIRPLQAVETQCDAKQLDLDCTHQAGHLLMTILVVELLAAAWELRVCIIDGVWGTLTPRGSESDRCQLLNRDALSTALDTERQMSTYEGVMFDYAQVVIPMGFVAWFGVLAPLGVLLAWSVAVLQIRVDAYRLCYRTQRPFPAQTKSIGSWMTYLRVLCLGSWVHNAAMTILFVNLPASSSSSTSSITGLRDFLLLRTVDGGDDRALTQRLSTESLVIGVSIAFACVAVLASLPDTTDRDRAKQLHHRDLRDHFLENKYLNNRDSLATQIWEGLPSGRVFLNGVHSYIVTGNKAEEDAAEELLDELVQLQLRDVELQKQIDSLRAQPVGVLFVELGSINILPVMDALTRAVDSFVRLQIKADVVKRGKEAKPLTTSVMKKNRSPQWTESFEFSLQSLEDHLHLRVYDWEQLGKNRRIGQANLSVADIVAITEPAVDEEDTQPKKPAAGGGDTEIEKAPVKAPIKIRMARFEVQIEMPEVLLSTMASDLVKHGHPKLSLRCGVRLDALGRCLYRQQKLQQKIQQLKRQETQFFHWES</sequence>
<evidence type="ECO:0000256" key="3">
    <source>
        <dbReference type="ARBA" id="ARBA00022989"/>
    </source>
</evidence>
<keyword evidence="2 7" id="KW-0812">Transmembrane</keyword>
<dbReference type="GO" id="GO:0016020">
    <property type="term" value="C:membrane"/>
    <property type="evidence" value="ECO:0007669"/>
    <property type="project" value="UniProtKB-SubCell"/>
</dbReference>
<comment type="subcellular location">
    <subcellularLocation>
        <location evidence="1">Membrane</location>
        <topology evidence="1">Multi-pass membrane protein</topology>
    </subcellularLocation>
</comment>
<dbReference type="PANTHER" id="PTHR12308:SF73">
    <property type="entry name" value="ANOCTAMIN"/>
    <property type="match status" value="1"/>
</dbReference>
<dbReference type="Proteomes" id="UP000794436">
    <property type="component" value="Unassembled WGS sequence"/>
</dbReference>
<dbReference type="AlphaFoldDB" id="A0A8K1C3G4"/>
<evidence type="ECO:0000313" key="9">
    <source>
        <dbReference type="EMBL" id="TMW55806.1"/>
    </source>
</evidence>
<feature type="region of interest" description="Disordered" evidence="6">
    <location>
        <begin position="1008"/>
        <end position="1029"/>
    </location>
</feature>
<evidence type="ECO:0000256" key="1">
    <source>
        <dbReference type="ARBA" id="ARBA00004141"/>
    </source>
</evidence>
<feature type="transmembrane region" description="Helical" evidence="7">
    <location>
        <begin position="476"/>
        <end position="495"/>
    </location>
</feature>
<evidence type="ECO:0000256" key="5">
    <source>
        <dbReference type="SAM" id="Coils"/>
    </source>
</evidence>
<feature type="transmembrane region" description="Helical" evidence="7">
    <location>
        <begin position="515"/>
        <end position="535"/>
    </location>
</feature>
<dbReference type="InterPro" id="IPR035892">
    <property type="entry name" value="C2_domain_sf"/>
</dbReference>
<keyword evidence="5" id="KW-0175">Coiled coil</keyword>
<evidence type="ECO:0000313" key="10">
    <source>
        <dbReference type="Proteomes" id="UP000794436"/>
    </source>
</evidence>
<dbReference type="InterPro" id="IPR049452">
    <property type="entry name" value="Anoctamin_TM"/>
</dbReference>
<dbReference type="CDD" id="cd00030">
    <property type="entry name" value="C2"/>
    <property type="match status" value="1"/>
</dbReference>
<organism evidence="9 10">
    <name type="scientific">Pythium oligandrum</name>
    <name type="common">Mycoparasitic fungus</name>
    <dbReference type="NCBI Taxonomy" id="41045"/>
    <lineage>
        <taxon>Eukaryota</taxon>
        <taxon>Sar</taxon>
        <taxon>Stramenopiles</taxon>
        <taxon>Oomycota</taxon>
        <taxon>Peronosporomycetes</taxon>
        <taxon>Pythiales</taxon>
        <taxon>Pythiaceae</taxon>
        <taxon>Pythium</taxon>
    </lineage>
</organism>